<sequence>MERSSIREAPGAIPIHFKFCRSKKQQQFSFLLWRQLKKCLGFSVESLERTTVGTAIHISGDRKTGRKFELSTAETSVRR</sequence>
<proteinExistence type="predicted"/>
<evidence type="ECO:0000313" key="1">
    <source>
        <dbReference type="EMBL" id="KAJ8633045.1"/>
    </source>
</evidence>
<keyword evidence="2" id="KW-1185">Reference proteome</keyword>
<protein>
    <submittedName>
        <fullName evidence="1">Uncharacterized protein</fullName>
    </submittedName>
</protein>
<reference evidence="1 2" key="1">
    <citation type="journal article" date="2022" name="Hortic Res">
        <title>A haplotype resolved chromosomal level avocado genome allows analysis of novel avocado genes.</title>
        <authorList>
            <person name="Nath O."/>
            <person name="Fletcher S.J."/>
            <person name="Hayward A."/>
            <person name="Shaw L.M."/>
            <person name="Masouleh A.K."/>
            <person name="Furtado A."/>
            <person name="Henry R.J."/>
            <person name="Mitter N."/>
        </authorList>
    </citation>
    <scope>NUCLEOTIDE SEQUENCE [LARGE SCALE GENOMIC DNA]</scope>
    <source>
        <strain evidence="2">cv. Hass</strain>
    </source>
</reference>
<accession>A0ACC2LHV9</accession>
<organism evidence="1 2">
    <name type="scientific">Persea americana</name>
    <name type="common">Avocado</name>
    <dbReference type="NCBI Taxonomy" id="3435"/>
    <lineage>
        <taxon>Eukaryota</taxon>
        <taxon>Viridiplantae</taxon>
        <taxon>Streptophyta</taxon>
        <taxon>Embryophyta</taxon>
        <taxon>Tracheophyta</taxon>
        <taxon>Spermatophyta</taxon>
        <taxon>Magnoliopsida</taxon>
        <taxon>Magnoliidae</taxon>
        <taxon>Laurales</taxon>
        <taxon>Lauraceae</taxon>
        <taxon>Persea</taxon>
    </lineage>
</organism>
<dbReference type="Proteomes" id="UP001234297">
    <property type="component" value="Chromosome 8"/>
</dbReference>
<dbReference type="EMBL" id="CM056816">
    <property type="protein sequence ID" value="KAJ8633045.1"/>
    <property type="molecule type" value="Genomic_DNA"/>
</dbReference>
<evidence type="ECO:0000313" key="2">
    <source>
        <dbReference type="Proteomes" id="UP001234297"/>
    </source>
</evidence>
<gene>
    <name evidence="1" type="ORF">MRB53_026381</name>
</gene>
<comment type="caution">
    <text evidence="1">The sequence shown here is derived from an EMBL/GenBank/DDBJ whole genome shotgun (WGS) entry which is preliminary data.</text>
</comment>
<name>A0ACC2LHV9_PERAE</name>